<dbReference type="EMBL" id="UYSU01045575">
    <property type="protein sequence ID" value="VDM05266.1"/>
    <property type="molecule type" value="Genomic_DNA"/>
</dbReference>
<evidence type="ECO:0000313" key="2">
    <source>
        <dbReference type="EMBL" id="VDM05266.1"/>
    </source>
</evidence>
<proteinExistence type="predicted"/>
<feature type="transmembrane region" description="Helical" evidence="1">
    <location>
        <begin position="132"/>
        <end position="153"/>
    </location>
</feature>
<dbReference type="OrthoDB" id="6279773at2759"/>
<name>A0A183TQY2_SCHSO</name>
<protein>
    <submittedName>
        <fullName evidence="4">ADH_N domain-containing protein</fullName>
    </submittedName>
</protein>
<reference evidence="2 3" key="2">
    <citation type="submission" date="2018-11" db="EMBL/GenBank/DDBJ databases">
        <authorList>
            <consortium name="Pathogen Informatics"/>
        </authorList>
    </citation>
    <scope>NUCLEOTIDE SEQUENCE [LARGE SCALE GENOMIC DNA]</scope>
    <source>
        <strain evidence="2 3">NST_G2</strain>
    </source>
</reference>
<gene>
    <name evidence="2" type="ORF">SSLN_LOCUS18880</name>
</gene>
<accession>A0A183TQY2</accession>
<dbReference type="AlphaFoldDB" id="A0A183TQY2"/>
<evidence type="ECO:0000313" key="3">
    <source>
        <dbReference type="Proteomes" id="UP000275846"/>
    </source>
</evidence>
<keyword evidence="3" id="KW-1185">Reference proteome</keyword>
<evidence type="ECO:0000256" key="1">
    <source>
        <dbReference type="SAM" id="Phobius"/>
    </source>
</evidence>
<keyword evidence="1" id="KW-0472">Membrane</keyword>
<dbReference type="STRING" id="70667.A0A183TQY2"/>
<keyword evidence="1" id="KW-1133">Transmembrane helix</keyword>
<evidence type="ECO:0000313" key="4">
    <source>
        <dbReference type="WBParaSite" id="SSLN_0001959901-mRNA-1"/>
    </source>
</evidence>
<reference evidence="4" key="1">
    <citation type="submission" date="2016-06" db="UniProtKB">
        <authorList>
            <consortium name="WormBaseParasite"/>
        </authorList>
    </citation>
    <scope>IDENTIFICATION</scope>
</reference>
<dbReference type="Proteomes" id="UP000275846">
    <property type="component" value="Unassembled WGS sequence"/>
</dbReference>
<sequence length="154" mass="16041">SAGEHVSLVVARVIRPQTPDIIRTASGDIVIDYGADCTATTAGAGPPALVPPVVGPATLSLGAISPPSLKSPSTRLCREQASCDFFLRSCPPFLSILSFLSGPIYGSRQIGAYPLSLLLHTDRMMSLHKNKFELLVLILGQGGGGAIVFLPLAC</sequence>
<keyword evidence="1" id="KW-0812">Transmembrane</keyword>
<dbReference type="WBParaSite" id="SSLN_0001959901-mRNA-1">
    <property type="protein sequence ID" value="SSLN_0001959901-mRNA-1"/>
    <property type="gene ID" value="SSLN_0001959901"/>
</dbReference>
<organism evidence="4">
    <name type="scientific">Schistocephalus solidus</name>
    <name type="common">Tapeworm</name>
    <dbReference type="NCBI Taxonomy" id="70667"/>
    <lineage>
        <taxon>Eukaryota</taxon>
        <taxon>Metazoa</taxon>
        <taxon>Spiralia</taxon>
        <taxon>Lophotrochozoa</taxon>
        <taxon>Platyhelminthes</taxon>
        <taxon>Cestoda</taxon>
        <taxon>Eucestoda</taxon>
        <taxon>Diphyllobothriidea</taxon>
        <taxon>Diphyllobothriidae</taxon>
        <taxon>Schistocephalus</taxon>
    </lineage>
</organism>